<dbReference type="HOGENOM" id="CLU_1526746_0_0_1"/>
<organism evidence="1 2">
    <name type="scientific">Daphnia pulex</name>
    <name type="common">Water flea</name>
    <dbReference type="NCBI Taxonomy" id="6669"/>
    <lineage>
        <taxon>Eukaryota</taxon>
        <taxon>Metazoa</taxon>
        <taxon>Ecdysozoa</taxon>
        <taxon>Arthropoda</taxon>
        <taxon>Crustacea</taxon>
        <taxon>Branchiopoda</taxon>
        <taxon>Diplostraca</taxon>
        <taxon>Cladocera</taxon>
        <taxon>Anomopoda</taxon>
        <taxon>Daphniidae</taxon>
        <taxon>Daphnia</taxon>
    </lineage>
</organism>
<protein>
    <submittedName>
        <fullName evidence="1">Uncharacterized protein</fullName>
    </submittedName>
</protein>
<dbReference type="EMBL" id="GL732579">
    <property type="protein sequence ID" value="EFX74905.1"/>
    <property type="molecule type" value="Genomic_DNA"/>
</dbReference>
<keyword evidence="2" id="KW-1185">Reference proteome</keyword>
<accession>E9GZZ0</accession>
<dbReference type="Proteomes" id="UP000000305">
    <property type="component" value="Unassembled WGS sequence"/>
</dbReference>
<proteinExistence type="predicted"/>
<sequence length="176" mass="20376">MQVSHIRLSGFIRNNIPQFTDMDFQSHFRMSRESFAALVSFRQDRPIDCAEKNEDLVLKVNDLEREFVLFLSNDPQDKFQESSPKKGLNYDCVETDEQVNNLLAMIKEAEEIATSPKEFSQVYDGNVQPAVWKDQWNSPRLEFSNARTSFESPAFDVCQCLVLSLLFARVVCIQEH</sequence>
<dbReference type="InParanoid" id="E9GZZ0"/>
<reference evidence="1 2" key="1">
    <citation type="journal article" date="2011" name="Science">
        <title>The ecoresponsive genome of Daphnia pulex.</title>
        <authorList>
            <person name="Colbourne J.K."/>
            <person name="Pfrender M.E."/>
            <person name="Gilbert D."/>
            <person name="Thomas W.K."/>
            <person name="Tucker A."/>
            <person name="Oakley T.H."/>
            <person name="Tokishita S."/>
            <person name="Aerts A."/>
            <person name="Arnold G.J."/>
            <person name="Basu M.K."/>
            <person name="Bauer D.J."/>
            <person name="Caceres C.E."/>
            <person name="Carmel L."/>
            <person name="Casola C."/>
            <person name="Choi J.H."/>
            <person name="Detter J.C."/>
            <person name="Dong Q."/>
            <person name="Dusheyko S."/>
            <person name="Eads B.D."/>
            <person name="Frohlich T."/>
            <person name="Geiler-Samerotte K.A."/>
            <person name="Gerlach D."/>
            <person name="Hatcher P."/>
            <person name="Jogdeo S."/>
            <person name="Krijgsveld J."/>
            <person name="Kriventseva E.V."/>
            <person name="Kultz D."/>
            <person name="Laforsch C."/>
            <person name="Lindquist E."/>
            <person name="Lopez J."/>
            <person name="Manak J.R."/>
            <person name="Muller J."/>
            <person name="Pangilinan J."/>
            <person name="Patwardhan R.P."/>
            <person name="Pitluck S."/>
            <person name="Pritham E.J."/>
            <person name="Rechtsteiner A."/>
            <person name="Rho M."/>
            <person name="Rogozin I.B."/>
            <person name="Sakarya O."/>
            <person name="Salamov A."/>
            <person name="Schaack S."/>
            <person name="Shapiro H."/>
            <person name="Shiga Y."/>
            <person name="Skalitzky C."/>
            <person name="Smith Z."/>
            <person name="Souvorov A."/>
            <person name="Sung W."/>
            <person name="Tang Z."/>
            <person name="Tsuchiya D."/>
            <person name="Tu H."/>
            <person name="Vos H."/>
            <person name="Wang M."/>
            <person name="Wolf Y.I."/>
            <person name="Yamagata H."/>
            <person name="Yamada T."/>
            <person name="Ye Y."/>
            <person name="Shaw J.R."/>
            <person name="Andrews J."/>
            <person name="Crease T.J."/>
            <person name="Tang H."/>
            <person name="Lucas S.M."/>
            <person name="Robertson H.M."/>
            <person name="Bork P."/>
            <person name="Koonin E.V."/>
            <person name="Zdobnov E.M."/>
            <person name="Grigoriev I.V."/>
            <person name="Lynch M."/>
            <person name="Boore J.L."/>
        </authorList>
    </citation>
    <scope>NUCLEOTIDE SEQUENCE [LARGE SCALE GENOMIC DNA]</scope>
</reference>
<gene>
    <name evidence="1" type="ORF">DAPPUDRAFT_108365</name>
</gene>
<dbReference type="AlphaFoldDB" id="E9GZZ0"/>
<evidence type="ECO:0000313" key="1">
    <source>
        <dbReference type="EMBL" id="EFX74905.1"/>
    </source>
</evidence>
<name>E9GZZ0_DAPPU</name>
<dbReference type="OrthoDB" id="8055321at2759"/>
<evidence type="ECO:0000313" key="2">
    <source>
        <dbReference type="Proteomes" id="UP000000305"/>
    </source>
</evidence>
<dbReference type="KEGG" id="dpx:DAPPUDRAFT_108365"/>